<accession>A0A2P2J3U0</accession>
<proteinExistence type="predicted"/>
<dbReference type="EMBL" id="GGEC01007653">
    <property type="protein sequence ID" value="MBW88136.1"/>
    <property type="molecule type" value="Transcribed_RNA"/>
</dbReference>
<sequence>MRLRTNAGVPKPFPLFNLTIRNRFVRMNTPPPLDR</sequence>
<protein>
    <submittedName>
        <fullName evidence="1">Uncharacterized protein</fullName>
    </submittedName>
</protein>
<name>A0A2P2J3U0_RHIMU</name>
<dbReference type="AlphaFoldDB" id="A0A2P2J3U0"/>
<reference evidence="1" key="1">
    <citation type="submission" date="2018-02" db="EMBL/GenBank/DDBJ databases">
        <title>Rhizophora mucronata_Transcriptome.</title>
        <authorList>
            <person name="Meera S.P."/>
            <person name="Sreeshan A."/>
            <person name="Augustine A."/>
        </authorList>
    </citation>
    <scope>NUCLEOTIDE SEQUENCE</scope>
    <source>
        <tissue evidence="1">Leaf</tissue>
    </source>
</reference>
<evidence type="ECO:0000313" key="1">
    <source>
        <dbReference type="EMBL" id="MBW88136.1"/>
    </source>
</evidence>
<organism evidence="1">
    <name type="scientific">Rhizophora mucronata</name>
    <name type="common">Asiatic mangrove</name>
    <dbReference type="NCBI Taxonomy" id="61149"/>
    <lineage>
        <taxon>Eukaryota</taxon>
        <taxon>Viridiplantae</taxon>
        <taxon>Streptophyta</taxon>
        <taxon>Embryophyta</taxon>
        <taxon>Tracheophyta</taxon>
        <taxon>Spermatophyta</taxon>
        <taxon>Magnoliopsida</taxon>
        <taxon>eudicotyledons</taxon>
        <taxon>Gunneridae</taxon>
        <taxon>Pentapetalae</taxon>
        <taxon>rosids</taxon>
        <taxon>fabids</taxon>
        <taxon>Malpighiales</taxon>
        <taxon>Rhizophoraceae</taxon>
        <taxon>Rhizophora</taxon>
    </lineage>
</organism>